<dbReference type="VEuPathDB" id="VectorBase:PPAPM1_010190"/>
<evidence type="ECO:0000313" key="3">
    <source>
        <dbReference type="Proteomes" id="UP000092462"/>
    </source>
</evidence>
<dbReference type="OrthoDB" id="6423726at2759"/>
<dbReference type="KEGG" id="ppap:129805425"/>
<sequence>MGSCFGRCRFSYRGRNVNENGLEENLVEENKSKDGHIFNILKFKQRKHSKFMEKFMKQQQQQGDTSNNYKLLNREDGPSNQPKNFTNIQLQCLDAHSLLLSSRSGVPGFRPDLYVSLNSSPGGSSLDLEWEHEYATNNRHNPWTSLPENGAMEELSSDEEHTSSSGNSNRKQPNQKSCKNIRVSSRFNGSKNRSIHSATNTWSHISTPESLEWDQDDDQDLKSEDSLDQETRDLLFQIEQLKNRVLNETGHFEYGSNDVES</sequence>
<dbReference type="GeneID" id="129805425"/>
<reference evidence="2" key="1">
    <citation type="submission" date="2022-08" db="UniProtKB">
        <authorList>
            <consortium name="EnsemblMetazoa"/>
        </authorList>
    </citation>
    <scope>IDENTIFICATION</scope>
    <source>
        <strain evidence="2">Israel</strain>
    </source>
</reference>
<dbReference type="RefSeq" id="XP_055709287.1">
    <property type="nucleotide sequence ID" value="XM_055853312.1"/>
</dbReference>
<keyword evidence="3" id="KW-1185">Reference proteome</keyword>
<proteinExistence type="predicted"/>
<dbReference type="VEuPathDB" id="VectorBase:PPAI005628"/>
<accession>A0A1B0FY25</accession>
<evidence type="ECO:0000256" key="1">
    <source>
        <dbReference type="SAM" id="MobiDB-lite"/>
    </source>
</evidence>
<organism evidence="2 3">
    <name type="scientific">Phlebotomus papatasi</name>
    <name type="common">Sandfly</name>
    <dbReference type="NCBI Taxonomy" id="29031"/>
    <lineage>
        <taxon>Eukaryota</taxon>
        <taxon>Metazoa</taxon>
        <taxon>Ecdysozoa</taxon>
        <taxon>Arthropoda</taxon>
        <taxon>Hexapoda</taxon>
        <taxon>Insecta</taxon>
        <taxon>Pterygota</taxon>
        <taxon>Neoptera</taxon>
        <taxon>Endopterygota</taxon>
        <taxon>Diptera</taxon>
        <taxon>Nematocera</taxon>
        <taxon>Psychodoidea</taxon>
        <taxon>Psychodidae</taxon>
        <taxon>Phlebotomus</taxon>
        <taxon>Phlebotomus</taxon>
    </lineage>
</organism>
<dbReference type="EMBL" id="AJVK01031153">
    <property type="status" value="NOT_ANNOTATED_CDS"/>
    <property type="molecule type" value="Genomic_DNA"/>
</dbReference>
<protein>
    <submittedName>
        <fullName evidence="2">Uncharacterized protein</fullName>
    </submittedName>
</protein>
<dbReference type="Proteomes" id="UP000092462">
    <property type="component" value="Unassembled WGS sequence"/>
</dbReference>
<dbReference type="AlphaFoldDB" id="A0A1B0FY25"/>
<name>A0A1B0FY25_PHLPP</name>
<evidence type="ECO:0000313" key="2">
    <source>
        <dbReference type="EnsemblMetazoa" id="PPAI005628-PA"/>
    </source>
</evidence>
<feature type="region of interest" description="Disordered" evidence="1">
    <location>
        <begin position="139"/>
        <end position="226"/>
    </location>
</feature>
<feature type="compositionally biased region" description="Polar residues" evidence="1">
    <location>
        <begin position="163"/>
        <end position="208"/>
    </location>
</feature>
<dbReference type="EnsemblMetazoa" id="PPAI005628-RA">
    <property type="protein sequence ID" value="PPAI005628-PA"/>
    <property type="gene ID" value="PPAI005628"/>
</dbReference>